<sequence length="410" mass="43016">MTGMGGQCRAMNAEPDDTRPAGVPVDDASAGTPARFADELIRPSVIGAVSLLTLVQYAERPPVRLAWLAWSLAAVAIAAGVASSVVPWRRLPDRTRTTLVAVFMAAAALFFPLAKDTAAMALVFLASVTAGEKLASRRAAFTIVGAGTVVTATATWGATALLHLPNESPWWVPLIVGLPLYIGLARRERADALAASDLAARQSRRAAASEAREAALEERGRIAREIHDVLGHALSGIALQLDMADALHAGGRDQDANEAVRRARALAVSGIGETRRAIRALREDTLPLPETIARIAHGGTAGFEIRGEPGEVRVEVAQAVIRAAQEAITNAHRHAPGAEVNLLLDYTDELIRLTVTDTGTAGPGARPDRSGSGMGLVGMRERAGLLGGTLYAGPAEPPASGWTVRLELPR</sequence>
<evidence type="ECO:0000256" key="3">
    <source>
        <dbReference type="ARBA" id="ARBA00022553"/>
    </source>
</evidence>
<keyword evidence="10" id="KW-1133">Transmembrane helix</keyword>
<feature type="region of interest" description="Disordered" evidence="9">
    <location>
        <begin position="1"/>
        <end position="23"/>
    </location>
</feature>
<comment type="caution">
    <text evidence="12">The sequence shown here is derived from an EMBL/GenBank/DDBJ whole genome shotgun (WGS) entry which is preliminary data.</text>
</comment>
<dbReference type="EMBL" id="BAABHF010000038">
    <property type="protein sequence ID" value="GAA4506086.1"/>
    <property type="molecule type" value="Genomic_DNA"/>
</dbReference>
<accession>A0ABP8QNQ9</accession>
<organism evidence="12 13">
    <name type="scientific">Actinoallomurus oryzae</name>
    <dbReference type="NCBI Taxonomy" id="502180"/>
    <lineage>
        <taxon>Bacteria</taxon>
        <taxon>Bacillati</taxon>
        <taxon>Actinomycetota</taxon>
        <taxon>Actinomycetes</taxon>
        <taxon>Streptosporangiales</taxon>
        <taxon>Thermomonosporaceae</taxon>
        <taxon>Actinoallomurus</taxon>
    </lineage>
</organism>
<dbReference type="GO" id="GO:0016301">
    <property type="term" value="F:kinase activity"/>
    <property type="evidence" value="ECO:0007669"/>
    <property type="project" value="UniProtKB-KW"/>
</dbReference>
<dbReference type="SMART" id="SM00387">
    <property type="entry name" value="HATPase_c"/>
    <property type="match status" value="1"/>
</dbReference>
<dbReference type="InterPro" id="IPR050482">
    <property type="entry name" value="Sensor_HK_TwoCompSys"/>
</dbReference>
<dbReference type="InterPro" id="IPR036890">
    <property type="entry name" value="HATPase_C_sf"/>
</dbReference>
<keyword evidence="6 12" id="KW-0418">Kinase</keyword>
<evidence type="ECO:0000256" key="9">
    <source>
        <dbReference type="SAM" id="MobiDB-lite"/>
    </source>
</evidence>
<evidence type="ECO:0000313" key="12">
    <source>
        <dbReference type="EMBL" id="GAA4506086.1"/>
    </source>
</evidence>
<dbReference type="InterPro" id="IPR003594">
    <property type="entry name" value="HATPase_dom"/>
</dbReference>
<proteinExistence type="predicted"/>
<dbReference type="Gene3D" id="1.20.5.1930">
    <property type="match status" value="1"/>
</dbReference>
<feature type="domain" description="Histidine kinase/HSP90-like ATPase" evidence="11">
    <location>
        <begin position="315"/>
        <end position="410"/>
    </location>
</feature>
<dbReference type="PANTHER" id="PTHR24421:SF10">
    <property type="entry name" value="NITRATE_NITRITE SENSOR PROTEIN NARQ"/>
    <property type="match status" value="1"/>
</dbReference>
<feature type="transmembrane region" description="Helical" evidence="10">
    <location>
        <begin position="139"/>
        <end position="162"/>
    </location>
</feature>
<evidence type="ECO:0000256" key="4">
    <source>
        <dbReference type="ARBA" id="ARBA00022679"/>
    </source>
</evidence>
<keyword evidence="10" id="KW-0472">Membrane</keyword>
<dbReference type="InterPro" id="IPR011712">
    <property type="entry name" value="Sig_transdc_His_kin_sub3_dim/P"/>
</dbReference>
<evidence type="ECO:0000256" key="10">
    <source>
        <dbReference type="SAM" id="Phobius"/>
    </source>
</evidence>
<keyword evidence="10" id="KW-0812">Transmembrane</keyword>
<dbReference type="EC" id="2.7.13.3" evidence="2"/>
<reference evidence="13" key="1">
    <citation type="journal article" date="2019" name="Int. J. Syst. Evol. Microbiol.">
        <title>The Global Catalogue of Microorganisms (GCM) 10K type strain sequencing project: providing services to taxonomists for standard genome sequencing and annotation.</title>
        <authorList>
            <consortium name="The Broad Institute Genomics Platform"/>
            <consortium name="The Broad Institute Genome Sequencing Center for Infectious Disease"/>
            <person name="Wu L."/>
            <person name="Ma J."/>
        </authorList>
    </citation>
    <scope>NUCLEOTIDE SEQUENCE [LARGE SCALE GENOMIC DNA]</scope>
    <source>
        <strain evidence="13">JCM 17933</strain>
    </source>
</reference>
<keyword evidence="3" id="KW-0597">Phosphoprotein</keyword>
<name>A0ABP8QNQ9_9ACTN</name>
<dbReference type="SUPFAM" id="SSF55874">
    <property type="entry name" value="ATPase domain of HSP90 chaperone/DNA topoisomerase II/histidine kinase"/>
    <property type="match status" value="1"/>
</dbReference>
<dbReference type="Proteomes" id="UP001500503">
    <property type="component" value="Unassembled WGS sequence"/>
</dbReference>
<evidence type="ECO:0000256" key="5">
    <source>
        <dbReference type="ARBA" id="ARBA00022741"/>
    </source>
</evidence>
<dbReference type="CDD" id="cd16917">
    <property type="entry name" value="HATPase_UhpB-NarQ-NarX-like"/>
    <property type="match status" value="1"/>
</dbReference>
<evidence type="ECO:0000256" key="7">
    <source>
        <dbReference type="ARBA" id="ARBA00022840"/>
    </source>
</evidence>
<evidence type="ECO:0000259" key="11">
    <source>
        <dbReference type="SMART" id="SM00387"/>
    </source>
</evidence>
<evidence type="ECO:0000256" key="2">
    <source>
        <dbReference type="ARBA" id="ARBA00012438"/>
    </source>
</evidence>
<dbReference type="PANTHER" id="PTHR24421">
    <property type="entry name" value="NITRATE/NITRITE SENSOR PROTEIN NARX-RELATED"/>
    <property type="match status" value="1"/>
</dbReference>
<evidence type="ECO:0000256" key="8">
    <source>
        <dbReference type="ARBA" id="ARBA00023012"/>
    </source>
</evidence>
<dbReference type="Pfam" id="PF07730">
    <property type="entry name" value="HisKA_3"/>
    <property type="match status" value="1"/>
</dbReference>
<feature type="transmembrane region" description="Helical" evidence="10">
    <location>
        <begin position="100"/>
        <end position="127"/>
    </location>
</feature>
<evidence type="ECO:0000313" key="13">
    <source>
        <dbReference type="Proteomes" id="UP001500503"/>
    </source>
</evidence>
<keyword evidence="5" id="KW-0547">Nucleotide-binding</keyword>
<keyword evidence="7" id="KW-0067">ATP-binding</keyword>
<feature type="transmembrane region" description="Helical" evidence="10">
    <location>
        <begin position="168"/>
        <end position="184"/>
    </location>
</feature>
<keyword evidence="4" id="KW-0808">Transferase</keyword>
<dbReference type="Gene3D" id="3.30.565.10">
    <property type="entry name" value="Histidine kinase-like ATPase, C-terminal domain"/>
    <property type="match status" value="1"/>
</dbReference>
<protein>
    <recommendedName>
        <fullName evidence="2">histidine kinase</fullName>
        <ecNumber evidence="2">2.7.13.3</ecNumber>
    </recommendedName>
</protein>
<keyword evidence="8" id="KW-0902">Two-component regulatory system</keyword>
<dbReference type="Pfam" id="PF02518">
    <property type="entry name" value="HATPase_c"/>
    <property type="match status" value="1"/>
</dbReference>
<evidence type="ECO:0000256" key="6">
    <source>
        <dbReference type="ARBA" id="ARBA00022777"/>
    </source>
</evidence>
<feature type="transmembrane region" description="Helical" evidence="10">
    <location>
        <begin position="65"/>
        <end position="88"/>
    </location>
</feature>
<evidence type="ECO:0000256" key="1">
    <source>
        <dbReference type="ARBA" id="ARBA00000085"/>
    </source>
</evidence>
<comment type="catalytic activity">
    <reaction evidence="1">
        <text>ATP + protein L-histidine = ADP + protein N-phospho-L-histidine.</text>
        <dbReference type="EC" id="2.7.13.3"/>
    </reaction>
</comment>
<keyword evidence="13" id="KW-1185">Reference proteome</keyword>
<gene>
    <name evidence="12" type="ORF">GCM10023191_062740</name>
</gene>